<dbReference type="Pfam" id="PF00481">
    <property type="entry name" value="PP2C"/>
    <property type="match status" value="1"/>
</dbReference>
<evidence type="ECO:0000256" key="9">
    <source>
        <dbReference type="RuleBase" id="RU003465"/>
    </source>
</evidence>
<feature type="domain" description="PPM-type phosphatase" evidence="11">
    <location>
        <begin position="135"/>
        <end position="414"/>
    </location>
</feature>
<dbReference type="CDD" id="cd00143">
    <property type="entry name" value="PP2Cc"/>
    <property type="match status" value="1"/>
</dbReference>
<evidence type="ECO:0000313" key="12">
    <source>
        <dbReference type="EMBL" id="KAB1209882.1"/>
    </source>
</evidence>
<evidence type="ECO:0000256" key="7">
    <source>
        <dbReference type="ARBA" id="ARBA00022912"/>
    </source>
</evidence>
<comment type="caution">
    <text evidence="12">The sequence shown here is derived from an EMBL/GenBank/DDBJ whole genome shotgun (WGS) entry which is preliminary data.</text>
</comment>
<dbReference type="SUPFAM" id="SSF81606">
    <property type="entry name" value="PP2C-like"/>
    <property type="match status" value="1"/>
</dbReference>
<dbReference type="FunFam" id="3.60.40.10:FF:000041">
    <property type="entry name" value="Protein phosphatase 2C 51"/>
    <property type="match status" value="1"/>
</dbReference>
<dbReference type="AlphaFoldDB" id="A0A6A1VAI6"/>
<dbReference type="InterPro" id="IPR036457">
    <property type="entry name" value="PPM-type-like_dom_sf"/>
</dbReference>
<feature type="region of interest" description="Disordered" evidence="10">
    <location>
        <begin position="15"/>
        <end position="56"/>
    </location>
</feature>
<dbReference type="GO" id="GO:0046872">
    <property type="term" value="F:metal ion binding"/>
    <property type="evidence" value="ECO:0007669"/>
    <property type="project" value="UniProtKB-KW"/>
</dbReference>
<dbReference type="GO" id="GO:0004722">
    <property type="term" value="F:protein serine/threonine phosphatase activity"/>
    <property type="evidence" value="ECO:0007669"/>
    <property type="project" value="UniProtKB-EC"/>
</dbReference>
<dbReference type="Proteomes" id="UP000516437">
    <property type="component" value="Chromosome 6"/>
</dbReference>
<dbReference type="InterPro" id="IPR015655">
    <property type="entry name" value="PP2C"/>
</dbReference>
<dbReference type="SMART" id="SM00332">
    <property type="entry name" value="PP2Cc"/>
    <property type="match status" value="1"/>
</dbReference>
<evidence type="ECO:0000256" key="2">
    <source>
        <dbReference type="ARBA" id="ARBA00001946"/>
    </source>
</evidence>
<evidence type="ECO:0000259" key="11">
    <source>
        <dbReference type="PROSITE" id="PS51746"/>
    </source>
</evidence>
<dbReference type="InterPro" id="IPR000222">
    <property type="entry name" value="PP2C_BS"/>
</dbReference>
<keyword evidence="4" id="KW-0479">Metal-binding</keyword>
<name>A0A6A1VAI6_9ROSI</name>
<proteinExistence type="inferred from homology"/>
<comment type="cofactor">
    <cofactor evidence="1">
        <name>Mn(2+)</name>
        <dbReference type="ChEBI" id="CHEBI:29035"/>
    </cofactor>
</comment>
<comment type="similarity">
    <text evidence="9">Belongs to the PP2C family.</text>
</comment>
<evidence type="ECO:0000256" key="3">
    <source>
        <dbReference type="ARBA" id="ARBA00013081"/>
    </source>
</evidence>
<keyword evidence="8" id="KW-0464">Manganese</keyword>
<dbReference type="EC" id="3.1.3.16" evidence="3"/>
<keyword evidence="5 9" id="KW-0378">Hydrolase</keyword>
<feature type="region of interest" description="Disordered" evidence="10">
    <location>
        <begin position="98"/>
        <end position="126"/>
    </location>
</feature>
<protein>
    <recommendedName>
        <fullName evidence="3">protein-serine/threonine phosphatase</fullName>
        <ecNumber evidence="3">3.1.3.16</ecNumber>
    </recommendedName>
</protein>
<gene>
    <name evidence="12" type="ORF">CJ030_MR6G029272</name>
</gene>
<dbReference type="InterPro" id="IPR001932">
    <property type="entry name" value="PPM-type_phosphatase-like_dom"/>
</dbReference>
<accession>A0A6A1VAI6</accession>
<evidence type="ECO:0000256" key="4">
    <source>
        <dbReference type="ARBA" id="ARBA00022723"/>
    </source>
</evidence>
<dbReference type="Gene3D" id="3.60.40.10">
    <property type="entry name" value="PPM-type phosphatase domain"/>
    <property type="match status" value="1"/>
</dbReference>
<evidence type="ECO:0000256" key="5">
    <source>
        <dbReference type="ARBA" id="ARBA00022801"/>
    </source>
</evidence>
<dbReference type="PROSITE" id="PS51746">
    <property type="entry name" value="PPM_2"/>
    <property type="match status" value="1"/>
</dbReference>
<sequence>MYIRDGVVEVQYEKVKDKEKETRGKRSSGMSQFEKPNRIYKKKERSMGSRGNDSRFIDGFINKRKRHIKELNPAQVSAIPENQPKIKEGIRELIMHSPSSRGSLEDGAKPTGAPVSGGVGGGEEEDQVRSFAYPSHSLVSVIGRRRVMEDAVRVAPRFVEMGECDTYHLFAVYDGHGGDTVANACRDRLHVLLAEELEDWWRTGGGRRMDWEKVMASCFSKMDEEVNCSTVAESEERVALARGMGSTAVVVLVGKEEIVVANCGDSRAVLIRGGVAFPLSSDHKPDRPDERERIEAAGGTVVDWNGHRVLGVLATSRSIGDHYLRPYVMSEPEVTVTQRTESDDFLVIASDGLWDVMTNEFACNVVWECLNRQTDRRFSDGSSGNCSLNAAAMLAVLAMARGSRDNISVIVVQLRKSGS</sequence>
<dbReference type="PROSITE" id="PS01032">
    <property type="entry name" value="PPM_1"/>
    <property type="match status" value="1"/>
</dbReference>
<evidence type="ECO:0000256" key="1">
    <source>
        <dbReference type="ARBA" id="ARBA00001936"/>
    </source>
</evidence>
<keyword evidence="7 9" id="KW-0904">Protein phosphatase</keyword>
<dbReference type="PANTHER" id="PTHR47992">
    <property type="entry name" value="PROTEIN PHOSPHATASE"/>
    <property type="match status" value="1"/>
</dbReference>
<keyword evidence="13" id="KW-1185">Reference proteome</keyword>
<dbReference type="OrthoDB" id="10264738at2759"/>
<organism evidence="12 13">
    <name type="scientific">Morella rubra</name>
    <name type="common">Chinese bayberry</name>
    <dbReference type="NCBI Taxonomy" id="262757"/>
    <lineage>
        <taxon>Eukaryota</taxon>
        <taxon>Viridiplantae</taxon>
        <taxon>Streptophyta</taxon>
        <taxon>Embryophyta</taxon>
        <taxon>Tracheophyta</taxon>
        <taxon>Spermatophyta</taxon>
        <taxon>Magnoliopsida</taxon>
        <taxon>eudicotyledons</taxon>
        <taxon>Gunneridae</taxon>
        <taxon>Pentapetalae</taxon>
        <taxon>rosids</taxon>
        <taxon>fabids</taxon>
        <taxon>Fagales</taxon>
        <taxon>Myricaceae</taxon>
        <taxon>Morella</taxon>
    </lineage>
</organism>
<evidence type="ECO:0000313" key="13">
    <source>
        <dbReference type="Proteomes" id="UP000516437"/>
    </source>
</evidence>
<feature type="compositionally biased region" description="Basic and acidic residues" evidence="10">
    <location>
        <begin position="15"/>
        <end position="24"/>
    </location>
</feature>
<keyword evidence="6" id="KW-0460">Magnesium</keyword>
<evidence type="ECO:0000256" key="10">
    <source>
        <dbReference type="SAM" id="MobiDB-lite"/>
    </source>
</evidence>
<comment type="cofactor">
    <cofactor evidence="2">
        <name>Mg(2+)</name>
        <dbReference type="ChEBI" id="CHEBI:18420"/>
    </cofactor>
</comment>
<reference evidence="12 13" key="1">
    <citation type="journal article" date="2019" name="Plant Biotechnol. J.">
        <title>The red bayberry genome and genetic basis of sex determination.</title>
        <authorList>
            <person name="Jia H.M."/>
            <person name="Jia H.J."/>
            <person name="Cai Q.L."/>
            <person name="Wang Y."/>
            <person name="Zhao H.B."/>
            <person name="Yang W.F."/>
            <person name="Wang G.Y."/>
            <person name="Li Y.H."/>
            <person name="Zhan D.L."/>
            <person name="Shen Y.T."/>
            <person name="Niu Q.F."/>
            <person name="Chang L."/>
            <person name="Qiu J."/>
            <person name="Zhao L."/>
            <person name="Xie H.B."/>
            <person name="Fu W.Y."/>
            <person name="Jin J."/>
            <person name="Li X.W."/>
            <person name="Jiao Y."/>
            <person name="Zhou C.C."/>
            <person name="Tu T."/>
            <person name="Chai C.Y."/>
            <person name="Gao J.L."/>
            <person name="Fan L.J."/>
            <person name="van de Weg E."/>
            <person name="Wang J.Y."/>
            <person name="Gao Z.S."/>
        </authorList>
    </citation>
    <scope>NUCLEOTIDE SEQUENCE [LARGE SCALE GENOMIC DNA]</scope>
    <source>
        <tissue evidence="12">Leaves</tissue>
    </source>
</reference>
<dbReference type="EMBL" id="RXIC02000024">
    <property type="protein sequence ID" value="KAB1209882.1"/>
    <property type="molecule type" value="Genomic_DNA"/>
</dbReference>
<dbReference type="SMART" id="SM00331">
    <property type="entry name" value="PP2C_SIG"/>
    <property type="match status" value="1"/>
</dbReference>
<evidence type="ECO:0000256" key="8">
    <source>
        <dbReference type="ARBA" id="ARBA00023211"/>
    </source>
</evidence>
<evidence type="ECO:0000256" key="6">
    <source>
        <dbReference type="ARBA" id="ARBA00022842"/>
    </source>
</evidence>